<proteinExistence type="predicted"/>
<dbReference type="RefSeq" id="WP_133958668.1">
    <property type="nucleotide sequence ID" value="NZ_SORI01000019.1"/>
</dbReference>
<dbReference type="EMBL" id="SORI01000019">
    <property type="protein sequence ID" value="TDY56074.1"/>
    <property type="molecule type" value="Genomic_DNA"/>
</dbReference>
<organism evidence="1 2">
    <name type="scientific">Aminivibrio pyruvatiphilus</name>
    <dbReference type="NCBI Taxonomy" id="1005740"/>
    <lineage>
        <taxon>Bacteria</taxon>
        <taxon>Thermotogati</taxon>
        <taxon>Synergistota</taxon>
        <taxon>Synergistia</taxon>
        <taxon>Synergistales</taxon>
        <taxon>Aminobacteriaceae</taxon>
        <taxon>Aminivibrio</taxon>
    </lineage>
</organism>
<dbReference type="AlphaFoldDB" id="A0A4R8M2W9"/>
<dbReference type="OrthoDB" id="5283at2"/>
<keyword evidence="2" id="KW-1185">Reference proteome</keyword>
<evidence type="ECO:0008006" key="3">
    <source>
        <dbReference type="Google" id="ProtNLM"/>
    </source>
</evidence>
<sequence length="267" mass="30507">MGKFLFILLLCSLLLGAALSYEEYIQFLSLDSVSVQTGDTEAEVLFWKNLGPWELRYWPVFFFRSADLKKKIESEAPLVFSLRRENVSDFFIEIEPLQPWLRLRWKEKDFFLTRDGRIWETGHPLNKKFSGIRPPTMPPFLLSEALPSPAGISGEGIVVTSTVLPVAFFAEWVSGLETSGWMPHTREVEISRREGNYLLRLNLNIRDRTVRILIRGDQARWKEISSAVSQILHQLQFSGGDLIIDTTYTDRIIVRNVAGGGQEGSGR</sequence>
<reference evidence="1 2" key="1">
    <citation type="submission" date="2019-03" db="EMBL/GenBank/DDBJ databases">
        <title>Genomic Encyclopedia of Type Strains, Phase IV (KMG-IV): sequencing the most valuable type-strain genomes for metagenomic binning, comparative biology and taxonomic classification.</title>
        <authorList>
            <person name="Goeker M."/>
        </authorList>
    </citation>
    <scope>NUCLEOTIDE SEQUENCE [LARGE SCALE GENOMIC DNA]</scope>
    <source>
        <strain evidence="1 2">DSM 25964</strain>
    </source>
</reference>
<name>A0A4R8M2W9_9BACT</name>
<dbReference type="Proteomes" id="UP000295066">
    <property type="component" value="Unassembled WGS sequence"/>
</dbReference>
<protein>
    <recommendedName>
        <fullName evidence="3">Cell division protein FtsQ</fullName>
    </recommendedName>
</protein>
<accession>A0A4R8M2W9</accession>
<evidence type="ECO:0000313" key="2">
    <source>
        <dbReference type="Proteomes" id="UP000295066"/>
    </source>
</evidence>
<gene>
    <name evidence="1" type="ORF">C8D99_11921</name>
</gene>
<comment type="caution">
    <text evidence="1">The sequence shown here is derived from an EMBL/GenBank/DDBJ whole genome shotgun (WGS) entry which is preliminary data.</text>
</comment>
<evidence type="ECO:0000313" key="1">
    <source>
        <dbReference type="EMBL" id="TDY56074.1"/>
    </source>
</evidence>